<evidence type="ECO:0000256" key="2">
    <source>
        <dbReference type="ARBA" id="ARBA00022617"/>
    </source>
</evidence>
<dbReference type="EMBL" id="JAFNME010000023">
    <property type="protein sequence ID" value="MBO1250273.1"/>
    <property type="molecule type" value="Genomic_DNA"/>
</dbReference>
<proteinExistence type="predicted"/>
<evidence type="ECO:0000256" key="6">
    <source>
        <dbReference type="PROSITE-ProRule" id="PRU00433"/>
    </source>
</evidence>
<organism evidence="8 9">
    <name type="scientific">Comamonas denitrificans</name>
    <dbReference type="NCBI Taxonomy" id="117506"/>
    <lineage>
        <taxon>Bacteria</taxon>
        <taxon>Pseudomonadati</taxon>
        <taxon>Pseudomonadota</taxon>
        <taxon>Betaproteobacteria</taxon>
        <taxon>Burkholderiales</taxon>
        <taxon>Comamonadaceae</taxon>
        <taxon>Comamonas</taxon>
    </lineage>
</organism>
<keyword evidence="5 6" id="KW-0408">Iron</keyword>
<reference evidence="8" key="1">
    <citation type="submission" date="2021-03" db="EMBL/GenBank/DDBJ databases">
        <title>Comamonas denitrificans.</title>
        <authorList>
            <person name="Finster K."/>
        </authorList>
    </citation>
    <scope>NUCLEOTIDE SEQUENCE</scope>
    <source>
        <strain evidence="8">MM2021_4</strain>
    </source>
</reference>
<dbReference type="AlphaFoldDB" id="A0A939H0S9"/>
<keyword evidence="4" id="KW-0249">Electron transport</keyword>
<evidence type="ECO:0000259" key="7">
    <source>
        <dbReference type="PROSITE" id="PS51007"/>
    </source>
</evidence>
<dbReference type="PROSITE" id="PS51007">
    <property type="entry name" value="CYTC"/>
    <property type="match status" value="1"/>
</dbReference>
<evidence type="ECO:0000256" key="5">
    <source>
        <dbReference type="ARBA" id="ARBA00023004"/>
    </source>
</evidence>
<dbReference type="InterPro" id="IPR036909">
    <property type="entry name" value="Cyt_c-like_dom_sf"/>
</dbReference>
<dbReference type="RefSeq" id="WP_207575675.1">
    <property type="nucleotide sequence ID" value="NZ_JAFNME010000023.1"/>
</dbReference>
<evidence type="ECO:0000313" key="8">
    <source>
        <dbReference type="EMBL" id="MBO1250273.1"/>
    </source>
</evidence>
<gene>
    <name evidence="8" type="ORF">J1777_10615</name>
</gene>
<keyword evidence="9" id="KW-1185">Reference proteome</keyword>
<comment type="caution">
    <text evidence="8">The sequence shown here is derived from an EMBL/GenBank/DDBJ whole genome shotgun (WGS) entry which is preliminary data.</text>
</comment>
<dbReference type="PANTHER" id="PTHR40942:SF4">
    <property type="entry name" value="CYTOCHROME C5"/>
    <property type="match status" value="1"/>
</dbReference>
<name>A0A939H0S9_9BURK</name>
<dbReference type="Pfam" id="PF13442">
    <property type="entry name" value="Cytochrome_CBB3"/>
    <property type="match status" value="1"/>
</dbReference>
<keyword evidence="3 6" id="KW-0479">Metal-binding</keyword>
<protein>
    <submittedName>
        <fullName evidence="8">Cytochrome c5 family protein</fullName>
    </submittedName>
</protein>
<dbReference type="Gene3D" id="1.10.760.10">
    <property type="entry name" value="Cytochrome c-like domain"/>
    <property type="match status" value="1"/>
</dbReference>
<evidence type="ECO:0000256" key="4">
    <source>
        <dbReference type="ARBA" id="ARBA00022982"/>
    </source>
</evidence>
<dbReference type="InterPro" id="IPR009056">
    <property type="entry name" value="Cyt_c-like_dom"/>
</dbReference>
<dbReference type="InterPro" id="IPR002323">
    <property type="entry name" value="Cyt_CIE"/>
</dbReference>
<dbReference type="GO" id="GO:0020037">
    <property type="term" value="F:heme binding"/>
    <property type="evidence" value="ECO:0007669"/>
    <property type="project" value="InterPro"/>
</dbReference>
<dbReference type="PRINTS" id="PR00607">
    <property type="entry name" value="CYTCHROMECIE"/>
</dbReference>
<keyword evidence="1" id="KW-0813">Transport</keyword>
<feature type="domain" description="Cytochrome c" evidence="7">
    <location>
        <begin position="69"/>
        <end position="148"/>
    </location>
</feature>
<accession>A0A939H0S9</accession>
<dbReference type="GO" id="GO:0005506">
    <property type="term" value="F:iron ion binding"/>
    <property type="evidence" value="ECO:0007669"/>
    <property type="project" value="InterPro"/>
</dbReference>
<evidence type="ECO:0000256" key="3">
    <source>
        <dbReference type="ARBA" id="ARBA00022723"/>
    </source>
</evidence>
<dbReference type="PANTHER" id="PTHR40942">
    <property type="match status" value="1"/>
</dbReference>
<dbReference type="SUPFAM" id="SSF46626">
    <property type="entry name" value="Cytochrome c"/>
    <property type="match status" value="1"/>
</dbReference>
<keyword evidence="2 6" id="KW-0349">Heme</keyword>
<dbReference type="Proteomes" id="UP000664731">
    <property type="component" value="Unassembled WGS sequence"/>
</dbReference>
<sequence length="163" mass="16462">MNAPQKNAGSSSSKTFFLLAIIAGLGLSAALVNIGAPSGSVPSTTSDLAKAQRLQKVGSVTLKTVQKDRPLATGEEVYKAQCAACHAAGISGAPIFGNADAWGPRLGQGFEALVQSVLHGKGAMSAQSGGQFTDFEISRAVAYVANAGGGKFVDPQAPAAEEK</sequence>
<dbReference type="GO" id="GO:0009055">
    <property type="term" value="F:electron transfer activity"/>
    <property type="evidence" value="ECO:0007669"/>
    <property type="project" value="InterPro"/>
</dbReference>
<evidence type="ECO:0000256" key="1">
    <source>
        <dbReference type="ARBA" id="ARBA00022448"/>
    </source>
</evidence>
<evidence type="ECO:0000313" key="9">
    <source>
        <dbReference type="Proteomes" id="UP000664731"/>
    </source>
</evidence>